<protein>
    <submittedName>
        <fullName evidence="1">Uncharacterized protein</fullName>
    </submittedName>
</protein>
<dbReference type="OrthoDB" id="2976798at2759"/>
<accession>A0A369K8R7</accession>
<reference evidence="1" key="1">
    <citation type="submission" date="2018-04" db="EMBL/GenBank/DDBJ databases">
        <title>Whole genome sequencing of Hypsizygus marmoreus.</title>
        <authorList>
            <person name="Choi I.-G."/>
            <person name="Min B."/>
            <person name="Kim J.-G."/>
            <person name="Kim S."/>
            <person name="Oh Y.-L."/>
            <person name="Kong W.-S."/>
            <person name="Park H."/>
            <person name="Jeong J."/>
            <person name="Song E.-S."/>
        </authorList>
    </citation>
    <scope>NUCLEOTIDE SEQUENCE [LARGE SCALE GENOMIC DNA]</scope>
    <source>
        <strain evidence="1">51987-8</strain>
    </source>
</reference>
<dbReference type="Proteomes" id="UP000076154">
    <property type="component" value="Unassembled WGS sequence"/>
</dbReference>
<evidence type="ECO:0000313" key="1">
    <source>
        <dbReference type="EMBL" id="RDB27306.1"/>
    </source>
</evidence>
<sequence>MFTYKTWFVPALPPHPRLVSTHVQFAHPMSRNHPAHTTQSPALNGIIDNPFLSIKDDHPVNWPDDICDCVSPTLLRNWEVPQGSIPAPNRDLSYYTEDVHDLIAELNKNRNNFNFLVERTMDLPSRLLAWLQFAKGIQYPVIGAVPQVMADIGGRTWSVKTTAGNHVAEQDIYHYTDAICRYVMRERMRLMPDEWVQRLYSEYPKQDDDDLDPLDLAVLIGMAQRQKSRGVQADEYTVHVLYPNDTFDHLFVLRATIPLRTLEAIKKNDEKMPAMHICRGVVALHVDVQKPLQDNALTKVLAALMDHALNIAATAVEEPSSSASVTVTV</sequence>
<organism evidence="1 2">
    <name type="scientific">Hypsizygus marmoreus</name>
    <name type="common">White beech mushroom</name>
    <name type="synonym">Agaricus marmoreus</name>
    <dbReference type="NCBI Taxonomy" id="39966"/>
    <lineage>
        <taxon>Eukaryota</taxon>
        <taxon>Fungi</taxon>
        <taxon>Dikarya</taxon>
        <taxon>Basidiomycota</taxon>
        <taxon>Agaricomycotina</taxon>
        <taxon>Agaricomycetes</taxon>
        <taxon>Agaricomycetidae</taxon>
        <taxon>Agaricales</taxon>
        <taxon>Tricholomatineae</taxon>
        <taxon>Lyophyllaceae</taxon>
        <taxon>Hypsizygus</taxon>
    </lineage>
</organism>
<dbReference type="AlphaFoldDB" id="A0A369K8R7"/>
<evidence type="ECO:0000313" key="2">
    <source>
        <dbReference type="Proteomes" id="UP000076154"/>
    </source>
</evidence>
<name>A0A369K8R7_HYPMA</name>
<proteinExistence type="predicted"/>
<dbReference type="InParanoid" id="A0A369K8R7"/>
<gene>
    <name evidence="1" type="ORF">Hypma_004397</name>
</gene>
<comment type="caution">
    <text evidence="1">The sequence shown here is derived from an EMBL/GenBank/DDBJ whole genome shotgun (WGS) entry which is preliminary data.</text>
</comment>
<dbReference type="EMBL" id="LUEZ02000017">
    <property type="protein sequence ID" value="RDB27306.1"/>
    <property type="molecule type" value="Genomic_DNA"/>
</dbReference>
<keyword evidence="2" id="KW-1185">Reference proteome</keyword>